<dbReference type="InterPro" id="IPR005467">
    <property type="entry name" value="His_kinase_dom"/>
</dbReference>
<organism evidence="12 13">
    <name type="scientific">Shewanella intestini</name>
    <dbReference type="NCBI Taxonomy" id="2017544"/>
    <lineage>
        <taxon>Bacteria</taxon>
        <taxon>Pseudomonadati</taxon>
        <taxon>Pseudomonadota</taxon>
        <taxon>Gammaproteobacteria</taxon>
        <taxon>Alteromonadales</taxon>
        <taxon>Shewanellaceae</taxon>
        <taxon>Shewanella</taxon>
    </lineage>
</organism>
<evidence type="ECO:0000256" key="2">
    <source>
        <dbReference type="ARBA" id="ARBA00004651"/>
    </source>
</evidence>
<evidence type="ECO:0000256" key="10">
    <source>
        <dbReference type="SAM" id="Phobius"/>
    </source>
</evidence>
<keyword evidence="10" id="KW-1133">Transmembrane helix</keyword>
<comment type="caution">
    <text evidence="12">The sequence shown here is derived from an EMBL/GenBank/DDBJ whole genome shotgun (WGS) entry which is preliminary data.</text>
</comment>
<keyword evidence="10" id="KW-0812">Transmembrane</keyword>
<evidence type="ECO:0000256" key="8">
    <source>
        <dbReference type="ARBA" id="ARBA00022777"/>
    </source>
</evidence>
<evidence type="ECO:0000256" key="4">
    <source>
        <dbReference type="ARBA" id="ARBA00022475"/>
    </source>
</evidence>
<evidence type="ECO:0000256" key="9">
    <source>
        <dbReference type="ARBA" id="ARBA00022840"/>
    </source>
</evidence>
<dbReference type="Gene3D" id="3.30.565.10">
    <property type="entry name" value="Histidine kinase-like ATPase, C-terminal domain"/>
    <property type="match status" value="1"/>
</dbReference>
<dbReference type="GO" id="GO:0016301">
    <property type="term" value="F:kinase activity"/>
    <property type="evidence" value="ECO:0007669"/>
    <property type="project" value="UniProtKB-KW"/>
</dbReference>
<accession>A0ABS5I1Z7</accession>
<dbReference type="Pfam" id="PF02518">
    <property type="entry name" value="HATPase_c"/>
    <property type="match status" value="1"/>
</dbReference>
<evidence type="ECO:0000256" key="3">
    <source>
        <dbReference type="ARBA" id="ARBA00012438"/>
    </source>
</evidence>
<keyword evidence="5" id="KW-0597">Phosphoprotein</keyword>
<evidence type="ECO:0000256" key="7">
    <source>
        <dbReference type="ARBA" id="ARBA00022741"/>
    </source>
</evidence>
<keyword evidence="6" id="KW-0808">Transferase</keyword>
<feature type="transmembrane region" description="Helical" evidence="10">
    <location>
        <begin position="122"/>
        <end position="144"/>
    </location>
</feature>
<comment type="subcellular location">
    <subcellularLocation>
        <location evidence="2">Cell membrane</location>
        <topology evidence="2">Multi-pass membrane protein</topology>
    </subcellularLocation>
</comment>
<dbReference type="Pfam" id="PF00512">
    <property type="entry name" value="HisKA"/>
    <property type="match status" value="1"/>
</dbReference>
<dbReference type="EC" id="2.7.13.3" evidence="3"/>
<keyword evidence="9" id="KW-0067">ATP-binding</keyword>
<keyword evidence="13" id="KW-1185">Reference proteome</keyword>
<dbReference type="EMBL" id="JAAIKR010000006">
    <property type="protein sequence ID" value="MBR9727926.1"/>
    <property type="molecule type" value="Genomic_DNA"/>
</dbReference>
<dbReference type="InterPro" id="IPR004358">
    <property type="entry name" value="Sig_transdc_His_kin-like_C"/>
</dbReference>
<evidence type="ECO:0000256" key="6">
    <source>
        <dbReference type="ARBA" id="ARBA00022679"/>
    </source>
</evidence>
<dbReference type="PRINTS" id="PR00344">
    <property type="entry name" value="BCTRLSENSOR"/>
</dbReference>
<dbReference type="PROSITE" id="PS50109">
    <property type="entry name" value="HIS_KIN"/>
    <property type="match status" value="1"/>
</dbReference>
<sequence>MKKKFIRLFLLTIFTLLSIAFITESIFLTANNKPTNDVDMAQVMSAIINVDHDSPQINNVQILDVNALAWPANLLQRLQNGEILQLQEGLEQVYFYQVLAKHPSKVMQVGPLNVSAGEEQGILLPVIFYSSFALFLLFWFWPLFRDLELLSLSTANFSREKHYTAPNIKKSSHVFPLAASFSVMSQQILKYIALQRFLSSTISHDIRTPLSRMFFHTDMLNAHNIEQTKQALFEELDEIELLTDQYLEFSKLECEKKTLKRLYQDISPLLAQIVQQSQKDTPISISWQINQQTSFYFDGFFIKRALQNVLTNAIKYAHSQVLISVQISATQVTIAVEDDGPGINATQTEQVTIEYQQGEEPKHGYGLGLTIASTICEWHQGRLEIEKSAKLKGTKITLLLPLA</sequence>
<dbReference type="SUPFAM" id="SSF55874">
    <property type="entry name" value="ATPase domain of HSP90 chaperone/DNA topoisomerase II/histidine kinase"/>
    <property type="match status" value="1"/>
</dbReference>
<dbReference type="SMART" id="SM00388">
    <property type="entry name" value="HisKA"/>
    <property type="match status" value="1"/>
</dbReference>
<dbReference type="InterPro" id="IPR003661">
    <property type="entry name" value="HisK_dim/P_dom"/>
</dbReference>
<reference evidence="12 13" key="1">
    <citation type="submission" date="2020-02" db="EMBL/GenBank/DDBJ databases">
        <title>Shewanella WXL01 sp. nov., a marine bacterium isolated from green algae in Luhuitou Fringing Reef (Northern South China Sea).</title>
        <authorList>
            <person name="Wang X."/>
        </authorList>
    </citation>
    <scope>NUCLEOTIDE SEQUENCE [LARGE SCALE GENOMIC DNA]</scope>
    <source>
        <strain evidence="12 13">MCCC 1A01895</strain>
    </source>
</reference>
<dbReference type="InterPro" id="IPR003594">
    <property type="entry name" value="HATPase_dom"/>
</dbReference>
<proteinExistence type="predicted"/>
<dbReference type="PANTHER" id="PTHR44936:SF10">
    <property type="entry name" value="SENSOR PROTEIN RSTB"/>
    <property type="match status" value="1"/>
</dbReference>
<keyword evidence="4" id="KW-1003">Cell membrane</keyword>
<dbReference type="CDD" id="cd00082">
    <property type="entry name" value="HisKA"/>
    <property type="match status" value="1"/>
</dbReference>
<keyword evidence="8 12" id="KW-0418">Kinase</keyword>
<keyword evidence="10" id="KW-0472">Membrane</keyword>
<dbReference type="InterPro" id="IPR036890">
    <property type="entry name" value="HATPase_C_sf"/>
</dbReference>
<protein>
    <recommendedName>
        <fullName evidence="3">histidine kinase</fullName>
        <ecNumber evidence="3">2.7.13.3</ecNumber>
    </recommendedName>
</protein>
<dbReference type="SUPFAM" id="SSF47384">
    <property type="entry name" value="Homodimeric domain of signal transducing histidine kinase"/>
    <property type="match status" value="1"/>
</dbReference>
<dbReference type="Proteomes" id="UP000811844">
    <property type="component" value="Unassembled WGS sequence"/>
</dbReference>
<feature type="domain" description="Histidine kinase" evidence="11">
    <location>
        <begin position="201"/>
        <end position="403"/>
    </location>
</feature>
<gene>
    <name evidence="12" type="ORF">G3R48_08005</name>
</gene>
<evidence type="ECO:0000256" key="5">
    <source>
        <dbReference type="ARBA" id="ARBA00022553"/>
    </source>
</evidence>
<evidence type="ECO:0000256" key="1">
    <source>
        <dbReference type="ARBA" id="ARBA00000085"/>
    </source>
</evidence>
<dbReference type="SMART" id="SM00387">
    <property type="entry name" value="HATPase_c"/>
    <property type="match status" value="1"/>
</dbReference>
<dbReference type="PANTHER" id="PTHR44936">
    <property type="entry name" value="SENSOR PROTEIN CREC"/>
    <property type="match status" value="1"/>
</dbReference>
<dbReference type="RefSeq" id="WP_153664417.1">
    <property type="nucleotide sequence ID" value="NZ_JAAIKR010000006.1"/>
</dbReference>
<keyword evidence="7" id="KW-0547">Nucleotide-binding</keyword>
<evidence type="ECO:0000259" key="11">
    <source>
        <dbReference type="PROSITE" id="PS50109"/>
    </source>
</evidence>
<dbReference type="Gene3D" id="1.10.287.130">
    <property type="match status" value="1"/>
</dbReference>
<dbReference type="InterPro" id="IPR050980">
    <property type="entry name" value="2C_sensor_his_kinase"/>
</dbReference>
<comment type="catalytic activity">
    <reaction evidence="1">
        <text>ATP + protein L-histidine = ADP + protein N-phospho-L-histidine.</text>
        <dbReference type="EC" id="2.7.13.3"/>
    </reaction>
</comment>
<name>A0ABS5I1Z7_9GAMM</name>
<dbReference type="InterPro" id="IPR036097">
    <property type="entry name" value="HisK_dim/P_sf"/>
</dbReference>
<evidence type="ECO:0000313" key="12">
    <source>
        <dbReference type="EMBL" id="MBR9727926.1"/>
    </source>
</evidence>
<evidence type="ECO:0000313" key="13">
    <source>
        <dbReference type="Proteomes" id="UP000811844"/>
    </source>
</evidence>